<feature type="region of interest" description="Disordered" evidence="4">
    <location>
        <begin position="798"/>
        <end position="824"/>
    </location>
</feature>
<dbReference type="PRINTS" id="PR00380">
    <property type="entry name" value="KINESINHEAVY"/>
</dbReference>
<accession>A0ABP0P1V5</accession>
<dbReference type="Pfam" id="PF00225">
    <property type="entry name" value="Kinesin"/>
    <property type="match status" value="1"/>
</dbReference>
<dbReference type="PANTHER" id="PTHR47968">
    <property type="entry name" value="CENTROMERE PROTEIN E"/>
    <property type="match status" value="1"/>
</dbReference>
<dbReference type="InterPro" id="IPR027640">
    <property type="entry name" value="Kinesin-like_fam"/>
</dbReference>
<dbReference type="Gene3D" id="3.40.850.10">
    <property type="entry name" value="Kinesin motor domain"/>
    <property type="match status" value="1"/>
</dbReference>
<dbReference type="CDD" id="cd00106">
    <property type="entry name" value="KISc"/>
    <property type="match status" value="1"/>
</dbReference>
<gene>
    <name evidence="6" type="ORF">CCMP2556_LOCUS33809</name>
</gene>
<feature type="region of interest" description="Disordered" evidence="4">
    <location>
        <begin position="1"/>
        <end position="94"/>
    </location>
</feature>
<dbReference type="InterPro" id="IPR027417">
    <property type="entry name" value="P-loop_NTPase"/>
</dbReference>
<sequence>MMRPPTQVRPRRGFGAPSNGPAGPTRYGTRDSARARRGTSDALSRPRPSPRPSERPASTRSSEEGQDGLSAGSERPVGGQRPTERPSEEDQRVSVCVRVRPMSEAEVSDGFTQVINCDLDHPGTIQVLRPPGPSESRKQETYTFDTVLPSSAGQAAVYNLIGSPIFDRLADGYNSCIIAFGATGCGKSHTIFGLNPKQERGLVPRISESLFKAFSNVGKQTLVKVSYLELYNEKARDLLKPDGVENGQAASLEVREHPKAGVFVEGLTRSAVSSSEDVLRLVDFGHKIRVVRSTHMNAHSSRSHAIVTLHLQQALNEPGSRQIMRHSQLHAVDLAGAERLFMVGEDTLRRRESMQINKSLLALGQMISKISKGMAGSFVPYRNSKLTFLLADSLMGNCQTAMIACISPSSSYQQLTESTLRFATSVKEIKTKPVQNEEPTGDLVQALRAEVAMLRRRLRQGSYDQSQAREMEAQLRGDEYLQEELSANIAEMQARAKTAEGLRRRTLRQLGLRKSEAKNGIFLQKISSDPLLSGCLTWTMSPGDELRIGSDPDCEILVDGLGVEATMCHLHCLDASTIQVLPGDAKQLSEDEDGRDGLHRKGSLFKRGSGIVMVNSIVLKEPQVLQSGDFLRVGRTHFFRAVGTDALSADRAEDARVMDAAIGIDVAKDAQHLRDRFGVEKADEVIRDLKELKLVVEEANELTVELRGLDEVSFKGRLLMDPLESEEPSVVVSKIERPEGSEERSHLAATWTLADFQLRLEVMRDIYDEVRHRDLPWGQPGDLDPWQARDHIPVITSTRDTPRSSYAGSPLRHSRENTPRAIPCPEASLTTTLSAPHGTRESATAEAMPSNVAALLQQLPHLQAELAKAHQAQGQQASELSSVRRELEELRLSLTLQKSTTRFFGPTWWPGPTASPERPSLSYLPALYW</sequence>
<dbReference type="InterPro" id="IPR036961">
    <property type="entry name" value="Kinesin_motor_dom_sf"/>
</dbReference>
<evidence type="ECO:0000256" key="1">
    <source>
        <dbReference type="ARBA" id="ARBA00023054"/>
    </source>
</evidence>
<evidence type="ECO:0000313" key="7">
    <source>
        <dbReference type="Proteomes" id="UP001642484"/>
    </source>
</evidence>
<comment type="caution">
    <text evidence="6">The sequence shown here is derived from an EMBL/GenBank/DDBJ whole genome shotgun (WGS) entry which is preliminary data.</text>
</comment>
<dbReference type="InterPro" id="IPR008984">
    <property type="entry name" value="SMAD_FHA_dom_sf"/>
</dbReference>
<dbReference type="EMBL" id="CAXAMN010022362">
    <property type="protein sequence ID" value="CAK9068799.1"/>
    <property type="molecule type" value="Genomic_DNA"/>
</dbReference>
<dbReference type="Proteomes" id="UP001642484">
    <property type="component" value="Unassembled WGS sequence"/>
</dbReference>
<reference evidence="6 7" key="1">
    <citation type="submission" date="2024-02" db="EMBL/GenBank/DDBJ databases">
        <authorList>
            <person name="Chen Y."/>
            <person name="Shah S."/>
            <person name="Dougan E. K."/>
            <person name="Thang M."/>
            <person name="Chan C."/>
        </authorList>
    </citation>
    <scope>NUCLEOTIDE SEQUENCE [LARGE SCALE GENOMIC DNA]</scope>
</reference>
<feature type="domain" description="Kinesin motor" evidence="5">
    <location>
        <begin position="92"/>
        <end position="429"/>
    </location>
</feature>
<dbReference type="SMART" id="SM00129">
    <property type="entry name" value="KISc"/>
    <property type="match status" value="1"/>
</dbReference>
<feature type="compositionally biased region" description="Polar residues" evidence="4">
    <location>
        <begin position="798"/>
        <end position="807"/>
    </location>
</feature>
<dbReference type="SUPFAM" id="SSF52540">
    <property type="entry name" value="P-loop containing nucleoside triphosphate hydrolases"/>
    <property type="match status" value="1"/>
</dbReference>
<name>A0ABP0P1V5_9DINO</name>
<evidence type="ECO:0000313" key="6">
    <source>
        <dbReference type="EMBL" id="CAK9068799.1"/>
    </source>
</evidence>
<feature type="binding site" evidence="3">
    <location>
        <begin position="181"/>
        <end position="188"/>
    </location>
    <ligand>
        <name>ATP</name>
        <dbReference type="ChEBI" id="CHEBI:30616"/>
    </ligand>
</feature>
<keyword evidence="7" id="KW-1185">Reference proteome</keyword>
<organism evidence="6 7">
    <name type="scientific">Durusdinium trenchii</name>
    <dbReference type="NCBI Taxonomy" id="1381693"/>
    <lineage>
        <taxon>Eukaryota</taxon>
        <taxon>Sar</taxon>
        <taxon>Alveolata</taxon>
        <taxon>Dinophyceae</taxon>
        <taxon>Suessiales</taxon>
        <taxon>Symbiodiniaceae</taxon>
        <taxon>Durusdinium</taxon>
    </lineage>
</organism>
<dbReference type="PROSITE" id="PS50067">
    <property type="entry name" value="KINESIN_MOTOR_2"/>
    <property type="match status" value="1"/>
</dbReference>
<dbReference type="InterPro" id="IPR001752">
    <property type="entry name" value="Kinesin_motor_dom"/>
</dbReference>
<protein>
    <recommendedName>
        <fullName evidence="5">Kinesin motor domain-containing protein</fullName>
    </recommendedName>
</protein>
<dbReference type="PANTHER" id="PTHR47968:SF75">
    <property type="entry name" value="CENTROMERE-ASSOCIATED PROTEIN E"/>
    <property type="match status" value="1"/>
</dbReference>
<keyword evidence="3" id="KW-0067">ATP-binding</keyword>
<keyword evidence="3" id="KW-0547">Nucleotide-binding</keyword>
<evidence type="ECO:0000256" key="4">
    <source>
        <dbReference type="SAM" id="MobiDB-lite"/>
    </source>
</evidence>
<evidence type="ECO:0000259" key="5">
    <source>
        <dbReference type="PROSITE" id="PS50067"/>
    </source>
</evidence>
<feature type="compositionally biased region" description="Basic and acidic residues" evidence="4">
    <location>
        <begin position="82"/>
        <end position="92"/>
    </location>
</feature>
<comment type="similarity">
    <text evidence="3">Belongs to the TRAFAC class myosin-kinesin ATPase superfamily. Kinesin family.</text>
</comment>
<proteinExistence type="inferred from homology"/>
<keyword evidence="1" id="KW-0175">Coiled coil</keyword>
<evidence type="ECO:0000256" key="3">
    <source>
        <dbReference type="PROSITE-ProRule" id="PRU00283"/>
    </source>
</evidence>
<keyword evidence="2 3" id="KW-0505">Motor protein</keyword>
<dbReference type="Gene3D" id="2.60.200.20">
    <property type="match status" value="1"/>
</dbReference>
<evidence type="ECO:0000256" key="2">
    <source>
        <dbReference type="ARBA" id="ARBA00023175"/>
    </source>
</evidence>
<dbReference type="SUPFAM" id="SSF49879">
    <property type="entry name" value="SMAD/FHA domain"/>
    <property type="match status" value="1"/>
</dbReference>